<dbReference type="InterPro" id="IPR010104">
    <property type="entry name" value="TonB_rcpt_bac"/>
</dbReference>
<dbReference type="PATRIC" id="fig|1513271.3.peg.3256"/>
<dbReference type="Gene3D" id="2.170.130.10">
    <property type="entry name" value="TonB-dependent receptor, plug domain"/>
    <property type="match status" value="1"/>
</dbReference>
<comment type="similarity">
    <text evidence="4">Belongs to the TonB-dependent receptor family.</text>
</comment>
<dbReference type="Pfam" id="PF00593">
    <property type="entry name" value="TonB_dep_Rec_b-barrel"/>
    <property type="match status" value="1"/>
</dbReference>
<evidence type="ECO:0000259" key="6">
    <source>
        <dbReference type="Pfam" id="PF07715"/>
    </source>
</evidence>
<dbReference type="SUPFAM" id="SSF56935">
    <property type="entry name" value="Porins"/>
    <property type="match status" value="1"/>
</dbReference>
<dbReference type="Pfam" id="PF07715">
    <property type="entry name" value="Plug"/>
    <property type="match status" value="1"/>
</dbReference>
<dbReference type="AlphaFoldDB" id="A0A0J8GN07"/>
<dbReference type="InterPro" id="IPR012910">
    <property type="entry name" value="Plug_dom"/>
</dbReference>
<accession>A0A0J8GN07</accession>
<evidence type="ECO:0000313" key="7">
    <source>
        <dbReference type="EMBL" id="KMT64170.1"/>
    </source>
</evidence>
<organism evidence="7 8">
    <name type="scientific">Catenovulum maritimum</name>
    <dbReference type="NCBI Taxonomy" id="1513271"/>
    <lineage>
        <taxon>Bacteria</taxon>
        <taxon>Pseudomonadati</taxon>
        <taxon>Pseudomonadota</taxon>
        <taxon>Gammaproteobacteria</taxon>
        <taxon>Alteromonadales</taxon>
        <taxon>Alteromonadaceae</taxon>
        <taxon>Catenovulum</taxon>
    </lineage>
</organism>
<keyword evidence="3" id="KW-0998">Cell outer membrane</keyword>
<dbReference type="InterPro" id="IPR036942">
    <property type="entry name" value="Beta-barrel_TonB_sf"/>
</dbReference>
<comment type="subcellular location">
    <subcellularLocation>
        <location evidence="1 4">Cell outer membrane</location>
    </subcellularLocation>
</comment>
<dbReference type="InterPro" id="IPR037066">
    <property type="entry name" value="Plug_dom_sf"/>
</dbReference>
<sequence length="1042" mass="116022">MLGLSTPAFTAEQTDEEVEVISVKGLRGSLMKAQDIKRESSTFVDAISAEDIGALPDRSVLEAMSRVPGVSIERFAAANDPDHFGIEGSGAVIRGMTQTRSEFNGRDTFSANSNRGLSFQDVPPELMGSVKVYKNQSADMIEGGIGGTVNLNTRLPFDQADRVVAISADYTYTDMAEEWSPSLSAMFSDRWQTDIGEFGFLVNLAQSDLTSRSDGLQSEIVLERTDLVEGQTVYAPNGGNMNTQIQDRQRDGLGLAAQWENNDRTMLVTAQFLRSDASLGWNERTISFQTNMWEDDGVTIRDESYPLDGYPSYDYDQNGVFQSGYITHVALGGWRSNGNDAERVPQAADWSGNPVPQFGNVFQTTTRRKQQSTLVEDASLNFKFRPNDTWSHELDIQFVDAETKDDDATLYLSFFANQFLDLSGDAPKIRFGEPWNGHAGGNGREGNEAFLQDKSSYHWRSAMDHYERSEGEESAFQWDTKYVTDSGFITSIKAGVRYAEREQTVKFTEYNWQTLGALHSADHNGDGYAAAWMDIPASADLVNDVENVSWDDHFGGGHVSIPGDGTTIHPSFEIVNDYQNWGTRLAPVASDWEPAADRPRNQLGVDSNGNPVYEEFDSHFRPNEINDFVETNKAAYVRFDFAYDDSPIPFTGNFGGRYVKLERETSGYISFPYLEVKPLESFQIDGVTAEEAQAAFENQVNYHLPQDDLDFANDGVAPISASTSDSYFLPSLNLKFELDDDLIARFAASKAIAYPNTGDMKSFVSLSDDLRPAVVREGDGEDSKIVSADVIRWTGNSGNAQLKPMQSIQYDFSLEWYFGEDSSLTGTLFYKDLKDFWVTGGVDETFTNNGVTNTVTIQKPVNTDEGKMKGLELAYQQFYRFLPAPFDGLGIQANYSYIEASGVPNSNLFTTDPEGKPKDGPTQLAFDELPLAGQSKHTANFVTMYEKNDFSARLAYNWRSSYMITARDVIAPHRPVYGEAAGYLDASMFYNLTDQIKIGIQGVNLLNTITKTSMQVDEAGTRYGRSWFLNDRRYSVVLQAKF</sequence>
<proteinExistence type="inferred from homology"/>
<dbReference type="EMBL" id="LAZL01000030">
    <property type="protein sequence ID" value="KMT64170.1"/>
    <property type="molecule type" value="Genomic_DNA"/>
</dbReference>
<comment type="caution">
    <text evidence="7">The sequence shown here is derived from an EMBL/GenBank/DDBJ whole genome shotgun (WGS) entry which is preliminary data.</text>
</comment>
<feature type="domain" description="TonB-dependent receptor-like beta-barrel" evidence="5">
    <location>
        <begin position="417"/>
        <end position="1005"/>
    </location>
</feature>
<evidence type="ECO:0000259" key="5">
    <source>
        <dbReference type="Pfam" id="PF00593"/>
    </source>
</evidence>
<dbReference type="Proteomes" id="UP000037600">
    <property type="component" value="Unassembled WGS sequence"/>
</dbReference>
<gene>
    <name evidence="7" type="ORF">XM47_15805</name>
</gene>
<dbReference type="PANTHER" id="PTHR40980:SF3">
    <property type="entry name" value="TONB-DEPENDENT RECEPTOR-LIKE BETA-BARREL DOMAIN-CONTAINING PROTEIN"/>
    <property type="match status" value="1"/>
</dbReference>
<evidence type="ECO:0000256" key="2">
    <source>
        <dbReference type="ARBA" id="ARBA00023136"/>
    </source>
</evidence>
<evidence type="ECO:0000256" key="3">
    <source>
        <dbReference type="ARBA" id="ARBA00023237"/>
    </source>
</evidence>
<evidence type="ECO:0000256" key="1">
    <source>
        <dbReference type="ARBA" id="ARBA00004442"/>
    </source>
</evidence>
<name>A0A0J8GN07_9ALTE</name>
<dbReference type="InterPro" id="IPR000531">
    <property type="entry name" value="Beta-barrel_TonB"/>
</dbReference>
<keyword evidence="2 4" id="KW-0472">Membrane</keyword>
<dbReference type="GO" id="GO:0009279">
    <property type="term" value="C:cell outer membrane"/>
    <property type="evidence" value="ECO:0007669"/>
    <property type="project" value="UniProtKB-SubCell"/>
</dbReference>
<evidence type="ECO:0000313" key="8">
    <source>
        <dbReference type="Proteomes" id="UP000037600"/>
    </source>
</evidence>
<keyword evidence="8" id="KW-1185">Reference proteome</keyword>
<dbReference type="STRING" id="1513271.XM47_15805"/>
<feature type="domain" description="TonB-dependent receptor plug" evidence="6">
    <location>
        <begin position="37"/>
        <end position="148"/>
    </location>
</feature>
<dbReference type="Gene3D" id="2.40.170.20">
    <property type="entry name" value="TonB-dependent receptor, beta-barrel domain"/>
    <property type="match status" value="1"/>
</dbReference>
<protein>
    <recommendedName>
        <fullName evidence="9">TonB-dependent receptor</fullName>
    </recommendedName>
</protein>
<evidence type="ECO:0000256" key="4">
    <source>
        <dbReference type="RuleBase" id="RU003357"/>
    </source>
</evidence>
<evidence type="ECO:0008006" key="9">
    <source>
        <dbReference type="Google" id="ProtNLM"/>
    </source>
</evidence>
<keyword evidence="4" id="KW-0798">TonB box</keyword>
<reference evidence="7 8" key="1">
    <citation type="submission" date="2015-04" db="EMBL/GenBank/DDBJ databases">
        <title>Draft Genome Sequence of the Novel Agar-Digesting Marine Bacterium Q1.</title>
        <authorList>
            <person name="Li Y."/>
            <person name="Li D."/>
            <person name="Chen G."/>
            <person name="Du Z."/>
        </authorList>
    </citation>
    <scope>NUCLEOTIDE SEQUENCE [LARGE SCALE GENOMIC DNA]</scope>
    <source>
        <strain evidence="7 8">Q1</strain>
    </source>
</reference>
<dbReference type="NCBIfam" id="TIGR01782">
    <property type="entry name" value="TonB-Xanth-Caul"/>
    <property type="match status" value="1"/>
</dbReference>
<dbReference type="PANTHER" id="PTHR40980">
    <property type="entry name" value="PLUG DOMAIN-CONTAINING PROTEIN"/>
    <property type="match status" value="1"/>
</dbReference>